<sequence>MIHTLRSSLPPTFHITGGELCPQLGPLLAHRGGCFAYAQLHVHDLYEVLELRIQRNTKLARDHRGVLASPPPLSSHLQAHSGGVRGPM</sequence>
<reference evidence="1" key="2">
    <citation type="journal article" date="2020" name="Nat. Commun.">
        <title>Large-scale genome sequencing of mycorrhizal fungi provides insights into the early evolution of symbiotic traits.</title>
        <authorList>
            <person name="Miyauchi S."/>
            <person name="Kiss E."/>
            <person name="Kuo A."/>
            <person name="Drula E."/>
            <person name="Kohler A."/>
            <person name="Sanchez-Garcia M."/>
            <person name="Morin E."/>
            <person name="Andreopoulos B."/>
            <person name="Barry K.W."/>
            <person name="Bonito G."/>
            <person name="Buee M."/>
            <person name="Carver A."/>
            <person name="Chen C."/>
            <person name="Cichocki N."/>
            <person name="Clum A."/>
            <person name="Culley D."/>
            <person name="Crous P.W."/>
            <person name="Fauchery L."/>
            <person name="Girlanda M."/>
            <person name="Hayes R.D."/>
            <person name="Keri Z."/>
            <person name="LaButti K."/>
            <person name="Lipzen A."/>
            <person name="Lombard V."/>
            <person name="Magnuson J."/>
            <person name="Maillard F."/>
            <person name="Murat C."/>
            <person name="Nolan M."/>
            <person name="Ohm R.A."/>
            <person name="Pangilinan J."/>
            <person name="Pereira M.F."/>
            <person name="Perotto S."/>
            <person name="Peter M."/>
            <person name="Pfister S."/>
            <person name="Riley R."/>
            <person name="Sitrit Y."/>
            <person name="Stielow J.B."/>
            <person name="Szollosi G."/>
            <person name="Zifcakova L."/>
            <person name="Stursova M."/>
            <person name="Spatafora J.W."/>
            <person name="Tedersoo L."/>
            <person name="Vaario L.M."/>
            <person name="Yamada A."/>
            <person name="Yan M."/>
            <person name="Wang P."/>
            <person name="Xu J."/>
            <person name="Bruns T."/>
            <person name="Baldrian P."/>
            <person name="Vilgalys R."/>
            <person name="Dunand C."/>
            <person name="Henrissat B."/>
            <person name="Grigoriev I.V."/>
            <person name="Hibbett D."/>
            <person name="Nagy L.G."/>
            <person name="Martin F.M."/>
        </authorList>
    </citation>
    <scope>NUCLEOTIDE SEQUENCE</scope>
    <source>
        <strain evidence="1">P2</strain>
    </source>
</reference>
<keyword evidence="2" id="KW-1185">Reference proteome</keyword>
<dbReference type="Proteomes" id="UP000886501">
    <property type="component" value="Unassembled WGS sequence"/>
</dbReference>
<accession>A0ACB6YZG3</accession>
<gene>
    <name evidence="1" type="ORF">BDM02DRAFT_1973871</name>
</gene>
<organism evidence="1 2">
    <name type="scientific">Thelephora ganbajun</name>
    <name type="common">Ganba fungus</name>
    <dbReference type="NCBI Taxonomy" id="370292"/>
    <lineage>
        <taxon>Eukaryota</taxon>
        <taxon>Fungi</taxon>
        <taxon>Dikarya</taxon>
        <taxon>Basidiomycota</taxon>
        <taxon>Agaricomycotina</taxon>
        <taxon>Agaricomycetes</taxon>
        <taxon>Thelephorales</taxon>
        <taxon>Thelephoraceae</taxon>
        <taxon>Thelephora</taxon>
    </lineage>
</organism>
<comment type="caution">
    <text evidence="1">The sequence shown here is derived from an EMBL/GenBank/DDBJ whole genome shotgun (WGS) entry which is preliminary data.</text>
</comment>
<dbReference type="EMBL" id="MU118380">
    <property type="protein sequence ID" value="KAF9642703.1"/>
    <property type="molecule type" value="Genomic_DNA"/>
</dbReference>
<reference evidence="1" key="1">
    <citation type="submission" date="2019-10" db="EMBL/GenBank/DDBJ databases">
        <authorList>
            <consortium name="DOE Joint Genome Institute"/>
            <person name="Kuo A."/>
            <person name="Miyauchi S."/>
            <person name="Kiss E."/>
            <person name="Drula E."/>
            <person name="Kohler A."/>
            <person name="Sanchez-Garcia M."/>
            <person name="Andreopoulos B."/>
            <person name="Barry K.W."/>
            <person name="Bonito G."/>
            <person name="Buee M."/>
            <person name="Carver A."/>
            <person name="Chen C."/>
            <person name="Cichocki N."/>
            <person name="Clum A."/>
            <person name="Culley D."/>
            <person name="Crous P.W."/>
            <person name="Fauchery L."/>
            <person name="Girlanda M."/>
            <person name="Hayes R."/>
            <person name="Keri Z."/>
            <person name="Labutti K."/>
            <person name="Lipzen A."/>
            <person name="Lombard V."/>
            <person name="Magnuson J."/>
            <person name="Maillard F."/>
            <person name="Morin E."/>
            <person name="Murat C."/>
            <person name="Nolan M."/>
            <person name="Ohm R."/>
            <person name="Pangilinan J."/>
            <person name="Pereira M."/>
            <person name="Perotto S."/>
            <person name="Peter M."/>
            <person name="Riley R."/>
            <person name="Sitrit Y."/>
            <person name="Stielow B."/>
            <person name="Szollosi G."/>
            <person name="Zifcakova L."/>
            <person name="Stursova M."/>
            <person name="Spatafora J.W."/>
            <person name="Tedersoo L."/>
            <person name="Vaario L.-M."/>
            <person name="Yamada A."/>
            <person name="Yan M."/>
            <person name="Wang P."/>
            <person name="Xu J."/>
            <person name="Bruns T."/>
            <person name="Baldrian P."/>
            <person name="Vilgalys R."/>
            <person name="Henrissat B."/>
            <person name="Grigoriev I.V."/>
            <person name="Hibbett D."/>
            <person name="Nagy L.G."/>
            <person name="Martin F.M."/>
        </authorList>
    </citation>
    <scope>NUCLEOTIDE SEQUENCE</scope>
    <source>
        <strain evidence="1">P2</strain>
    </source>
</reference>
<protein>
    <submittedName>
        <fullName evidence="1">Uncharacterized protein</fullName>
    </submittedName>
</protein>
<proteinExistence type="predicted"/>
<name>A0ACB6YZG3_THEGA</name>
<evidence type="ECO:0000313" key="1">
    <source>
        <dbReference type="EMBL" id="KAF9642703.1"/>
    </source>
</evidence>
<evidence type="ECO:0000313" key="2">
    <source>
        <dbReference type="Proteomes" id="UP000886501"/>
    </source>
</evidence>